<dbReference type="RefSeq" id="WP_340525296.1">
    <property type="nucleotide sequence ID" value="NZ_JBBLXS010000204.1"/>
</dbReference>
<dbReference type="EMBL" id="JBBLXS010000204">
    <property type="protein sequence ID" value="MEK0186329.1"/>
    <property type="molecule type" value="Genomic_DNA"/>
</dbReference>
<evidence type="ECO:0000256" key="1">
    <source>
        <dbReference type="SAM" id="Phobius"/>
    </source>
</evidence>
<protein>
    <submittedName>
        <fullName evidence="2">Helix-hairpin-helix domain-containing protein</fullName>
    </submittedName>
</protein>
<keyword evidence="1" id="KW-1133">Transmembrane helix</keyword>
<dbReference type="Pfam" id="PF12836">
    <property type="entry name" value="HHH_3"/>
    <property type="match status" value="1"/>
</dbReference>
<keyword evidence="3" id="KW-1185">Reference proteome</keyword>
<feature type="transmembrane region" description="Helical" evidence="1">
    <location>
        <begin position="14"/>
        <end position="31"/>
    </location>
</feature>
<gene>
    <name evidence="2" type="ORF">WMG39_15925</name>
</gene>
<comment type="caution">
    <text evidence="2">The sequence shown here is derived from an EMBL/GenBank/DDBJ whole genome shotgun (WGS) entry which is preliminary data.</text>
</comment>
<keyword evidence="1" id="KW-0472">Membrane</keyword>
<dbReference type="SUPFAM" id="SSF47781">
    <property type="entry name" value="RuvA domain 2-like"/>
    <property type="match status" value="2"/>
</dbReference>
<keyword evidence="1" id="KW-0812">Transmembrane</keyword>
<sequence length="234" mass="26477">MFQDLHWLRQTPYWVWYSFIPYFGGLAIVYAGQKTNIRSWIGWGAGFTLAAVALSASANLGLLVWIAQIVTAFSLKKRYLIKTAPRGLLVPASATSAEELANIRGKIDINECTKDDLVRVLGLPIVYANDIESLQNEGYIFTYAEELSEIAGVPASHVRRIAPMICFSYNYRKEVSFTWKRLNVFSVEELIASGLDRVVAEKIVTERQIKGEYKSVVEVKRRTGLPFDSYRHLC</sequence>
<name>A0ABU8YPK0_9CYAN</name>
<dbReference type="InterPro" id="IPR010994">
    <property type="entry name" value="RuvA_2-like"/>
</dbReference>
<evidence type="ECO:0000313" key="2">
    <source>
        <dbReference type="EMBL" id="MEK0186329.1"/>
    </source>
</evidence>
<evidence type="ECO:0000313" key="3">
    <source>
        <dbReference type="Proteomes" id="UP001384579"/>
    </source>
</evidence>
<feature type="transmembrane region" description="Helical" evidence="1">
    <location>
        <begin position="43"/>
        <end position="67"/>
    </location>
</feature>
<dbReference type="Proteomes" id="UP001384579">
    <property type="component" value="Unassembled WGS sequence"/>
</dbReference>
<accession>A0ABU8YPK0</accession>
<proteinExistence type="predicted"/>
<reference evidence="2 3" key="1">
    <citation type="journal article" date="2020" name="Harmful Algae">
        <title>Molecular and morphological characterization of a novel dihydroanatoxin-a producing Microcoleus species (cyanobacteria) from the Russian River, California, USA.</title>
        <authorList>
            <person name="Conklin K.Y."/>
            <person name="Stancheva R."/>
            <person name="Otten T.G."/>
            <person name="Fadness R."/>
            <person name="Boyer G.L."/>
            <person name="Read B."/>
            <person name="Zhang X."/>
            <person name="Sheath R.G."/>
        </authorList>
    </citation>
    <scope>NUCLEOTIDE SEQUENCE [LARGE SCALE GENOMIC DNA]</scope>
    <source>
        <strain evidence="2 3">PTRS2</strain>
    </source>
</reference>
<organism evidence="2 3">
    <name type="scientific">Microcoleus anatoxicus PTRS2</name>
    <dbReference type="NCBI Taxonomy" id="2705321"/>
    <lineage>
        <taxon>Bacteria</taxon>
        <taxon>Bacillati</taxon>
        <taxon>Cyanobacteriota</taxon>
        <taxon>Cyanophyceae</taxon>
        <taxon>Oscillatoriophycideae</taxon>
        <taxon>Oscillatoriales</taxon>
        <taxon>Microcoleaceae</taxon>
        <taxon>Microcoleus</taxon>
        <taxon>Microcoleus anatoxicus</taxon>
    </lineage>
</organism>